<dbReference type="PROSITE" id="PS50043">
    <property type="entry name" value="HTH_LUXR_2"/>
    <property type="match status" value="1"/>
</dbReference>
<protein>
    <submittedName>
        <fullName evidence="5">Helix-turn-helix transcriptional regulator</fullName>
    </submittedName>
</protein>
<dbReference type="Proteomes" id="UP000604161">
    <property type="component" value="Unassembled WGS sequence"/>
</dbReference>
<dbReference type="SMART" id="SM00421">
    <property type="entry name" value="HTH_LUXR"/>
    <property type="match status" value="1"/>
</dbReference>
<dbReference type="PRINTS" id="PR00038">
    <property type="entry name" value="HTHLUXR"/>
</dbReference>
<comment type="caution">
    <text evidence="5">The sequence shown here is derived from an EMBL/GenBank/DDBJ whole genome shotgun (WGS) entry which is preliminary data.</text>
</comment>
<dbReference type="SUPFAM" id="SSF46894">
    <property type="entry name" value="C-terminal effector domain of the bipartite response regulators"/>
    <property type="match status" value="1"/>
</dbReference>
<evidence type="ECO:0000313" key="6">
    <source>
        <dbReference type="Proteomes" id="UP000604161"/>
    </source>
</evidence>
<dbReference type="Gene3D" id="1.10.10.10">
    <property type="entry name" value="Winged helix-like DNA-binding domain superfamily/Winged helix DNA-binding domain"/>
    <property type="match status" value="1"/>
</dbReference>
<dbReference type="InterPro" id="IPR036388">
    <property type="entry name" value="WH-like_DNA-bd_sf"/>
</dbReference>
<keyword evidence="3" id="KW-0804">Transcription</keyword>
<evidence type="ECO:0000256" key="2">
    <source>
        <dbReference type="ARBA" id="ARBA00023125"/>
    </source>
</evidence>
<organism evidence="5 6">
    <name type="scientific">Marinomonas colpomeniae</name>
    <dbReference type="NCBI Taxonomy" id="2774408"/>
    <lineage>
        <taxon>Bacteria</taxon>
        <taxon>Pseudomonadati</taxon>
        <taxon>Pseudomonadota</taxon>
        <taxon>Gammaproteobacteria</taxon>
        <taxon>Oceanospirillales</taxon>
        <taxon>Oceanospirillaceae</taxon>
        <taxon>Marinomonas</taxon>
    </lineage>
</organism>
<dbReference type="InterPro" id="IPR016032">
    <property type="entry name" value="Sig_transdc_resp-reg_C-effctor"/>
</dbReference>
<evidence type="ECO:0000313" key="5">
    <source>
        <dbReference type="EMBL" id="MBD5770503.1"/>
    </source>
</evidence>
<accession>A0ABR8NX85</accession>
<feature type="domain" description="HTH luxR-type" evidence="4">
    <location>
        <begin position="126"/>
        <end position="191"/>
    </location>
</feature>
<evidence type="ECO:0000259" key="4">
    <source>
        <dbReference type="PROSITE" id="PS50043"/>
    </source>
</evidence>
<sequence>MKAAYLLDPFYHAICNGIQRGVHRLFDIAPDKFKQTSYFKEYYQQTTNLDEVAIFARVNHDTTITACFGRDCTSNKAFTKNEINLLKSFEKVLITLCEMQWKNYQPSEGKGIILGSVVSRLRSSLNNNTGIALSPRQAEVALLILQGHSSLSISLNLNISKETVKVFRKQLYGKCNISSQAELFALLLPMMSLL</sequence>
<name>A0ABR8NX85_9GAMM</name>
<dbReference type="EMBL" id="JACYFC010000002">
    <property type="protein sequence ID" value="MBD5770503.1"/>
    <property type="molecule type" value="Genomic_DNA"/>
</dbReference>
<dbReference type="InterPro" id="IPR000792">
    <property type="entry name" value="Tscrpt_reg_LuxR_C"/>
</dbReference>
<evidence type="ECO:0000256" key="3">
    <source>
        <dbReference type="ARBA" id="ARBA00023163"/>
    </source>
</evidence>
<dbReference type="PANTHER" id="PTHR44688">
    <property type="entry name" value="DNA-BINDING TRANSCRIPTIONAL ACTIVATOR DEVR_DOSR"/>
    <property type="match status" value="1"/>
</dbReference>
<gene>
    <name evidence="5" type="ORF">IF202_05535</name>
</gene>
<keyword evidence="6" id="KW-1185">Reference proteome</keyword>
<proteinExistence type="predicted"/>
<keyword evidence="1" id="KW-0805">Transcription regulation</keyword>
<evidence type="ECO:0000256" key="1">
    <source>
        <dbReference type="ARBA" id="ARBA00023015"/>
    </source>
</evidence>
<reference evidence="5 6" key="1">
    <citation type="submission" date="2020-09" db="EMBL/GenBank/DDBJ databases">
        <title>Marinomonas sp. nov., isolated from the cysticercosis algae of Qingdao, China.</title>
        <authorList>
            <person name="Sun X."/>
        </authorList>
    </citation>
    <scope>NUCLEOTIDE SEQUENCE [LARGE SCALE GENOMIC DNA]</scope>
    <source>
        <strain evidence="5 6">SM2066</strain>
    </source>
</reference>
<dbReference type="CDD" id="cd06170">
    <property type="entry name" value="LuxR_C_like"/>
    <property type="match status" value="1"/>
</dbReference>
<dbReference type="Pfam" id="PF00196">
    <property type="entry name" value="GerE"/>
    <property type="match status" value="1"/>
</dbReference>
<dbReference type="PANTHER" id="PTHR44688:SF16">
    <property type="entry name" value="DNA-BINDING TRANSCRIPTIONAL ACTIVATOR DEVR_DOSR"/>
    <property type="match status" value="1"/>
</dbReference>
<keyword evidence="2" id="KW-0238">DNA-binding</keyword>